<evidence type="ECO:0000256" key="5">
    <source>
        <dbReference type="ARBA" id="ARBA00023002"/>
    </source>
</evidence>
<dbReference type="GO" id="GO:0004497">
    <property type="term" value="F:monooxygenase activity"/>
    <property type="evidence" value="ECO:0007669"/>
    <property type="project" value="UniProtKB-KW"/>
</dbReference>
<dbReference type="Pfam" id="PF00067">
    <property type="entry name" value="p450"/>
    <property type="match status" value="1"/>
</dbReference>
<keyword evidence="3 8" id="KW-0349">Heme</keyword>
<keyword evidence="6 8" id="KW-0408">Iron</keyword>
<dbReference type="GO" id="GO:0016705">
    <property type="term" value="F:oxidoreductase activity, acting on paired donors, with incorporation or reduction of molecular oxygen"/>
    <property type="evidence" value="ECO:0007669"/>
    <property type="project" value="InterPro"/>
</dbReference>
<evidence type="ECO:0000256" key="8">
    <source>
        <dbReference type="PIRSR" id="PIRSR602401-1"/>
    </source>
</evidence>
<dbReference type="CDD" id="cd11054">
    <property type="entry name" value="CYP24A1-like"/>
    <property type="match status" value="1"/>
</dbReference>
<sequence>MNIMSLLHLTSRLPALSSRPVAMRTAQRAFSGHFVRGTVGAANTIPRRTKATAIAIDAPTSSAIPWPPATTSLSTSAPRPFTAIPALPSIPILGVIPELRKHDRSPKGNQFHLSQVSIHNQYGPLVRVRLPGRAQDALWIADPDMVAEVFRAEPMFPARPPIATWSYYREKIGYPQGIALSNGDEWKRIRVASQDLIFKPNVLQKNFTACVNAPTALLVSKIKDMLKAEGEAAVRGEKTVNVEDLIMRWSIEAVSNIILGKDLGALATPPIPIAERMIKAFNALLRTTGPMMRHPEFAWKYQLTASAREHFAALEEFHTVTNDLVKGVVGDFAKDPSKIEGTFLGHVLSRPDALSQQEMLTMAADFLNAGIDTTSRTALNIMYLLGQHPDVQRKLRDEIVSVVGQDGPVESHHLAQFKFFKNIIKETMRILPNFPGNSRLITKDTTIAGYEVPANTEIMLNNYVISMNPKYVKDPEKFMPERWDTKDIHSFASLPFGNGSRMCIGRRIAEMELHVLFAHLLRRMEVVPAAEPLQLECTLGIAPIGFTPLRFRPLSQGEATQ</sequence>
<dbReference type="EMBL" id="MCFL01000002">
    <property type="protein sequence ID" value="ORZ40689.1"/>
    <property type="molecule type" value="Genomic_DNA"/>
</dbReference>
<dbReference type="PROSITE" id="PS00086">
    <property type="entry name" value="CYTOCHROME_P450"/>
    <property type="match status" value="1"/>
</dbReference>
<dbReference type="InterPro" id="IPR050479">
    <property type="entry name" value="CYP11_CYP27_families"/>
</dbReference>
<dbReference type="GO" id="GO:0005506">
    <property type="term" value="F:iron ion binding"/>
    <property type="evidence" value="ECO:0007669"/>
    <property type="project" value="InterPro"/>
</dbReference>
<keyword evidence="5 9" id="KW-0560">Oxidoreductase</keyword>
<feature type="binding site" description="axial binding residue" evidence="8">
    <location>
        <position position="503"/>
    </location>
    <ligand>
        <name>heme</name>
        <dbReference type="ChEBI" id="CHEBI:30413"/>
    </ligand>
    <ligandPart>
        <name>Fe</name>
        <dbReference type="ChEBI" id="CHEBI:18248"/>
    </ligandPart>
</feature>
<evidence type="ECO:0000256" key="2">
    <source>
        <dbReference type="ARBA" id="ARBA00010617"/>
    </source>
</evidence>
<comment type="cofactor">
    <cofactor evidence="1 8">
        <name>heme</name>
        <dbReference type="ChEBI" id="CHEBI:30413"/>
    </cofactor>
</comment>
<dbReference type="GO" id="GO:0020037">
    <property type="term" value="F:heme binding"/>
    <property type="evidence" value="ECO:0007669"/>
    <property type="project" value="InterPro"/>
</dbReference>
<dbReference type="InterPro" id="IPR001128">
    <property type="entry name" value="Cyt_P450"/>
</dbReference>
<proteinExistence type="inferred from homology"/>
<dbReference type="PRINTS" id="PR00463">
    <property type="entry name" value="EP450I"/>
</dbReference>
<name>A0A1Y2I1S6_9FUNG</name>
<reference evidence="10 11" key="1">
    <citation type="submission" date="2016-07" db="EMBL/GenBank/DDBJ databases">
        <title>Pervasive Adenine N6-methylation of Active Genes in Fungi.</title>
        <authorList>
            <consortium name="DOE Joint Genome Institute"/>
            <person name="Mondo S.J."/>
            <person name="Dannebaum R.O."/>
            <person name="Kuo R.C."/>
            <person name="Labutti K."/>
            <person name="Haridas S."/>
            <person name="Kuo A."/>
            <person name="Salamov A."/>
            <person name="Ahrendt S.R."/>
            <person name="Lipzen A."/>
            <person name="Sullivan W."/>
            <person name="Andreopoulos W.B."/>
            <person name="Clum A."/>
            <person name="Lindquist E."/>
            <person name="Daum C."/>
            <person name="Ramamoorthy G.K."/>
            <person name="Gryganskyi A."/>
            <person name="Culley D."/>
            <person name="Magnuson J.K."/>
            <person name="James T.Y."/>
            <person name="O'Malley M.A."/>
            <person name="Stajich J.E."/>
            <person name="Spatafora J.W."/>
            <person name="Visel A."/>
            <person name="Grigoriev I.V."/>
        </authorList>
    </citation>
    <scope>NUCLEOTIDE SEQUENCE [LARGE SCALE GENOMIC DNA]</scope>
    <source>
        <strain evidence="10 11">PL171</strain>
    </source>
</reference>
<accession>A0A1Y2I1S6</accession>
<dbReference type="InterPro" id="IPR017972">
    <property type="entry name" value="Cyt_P450_CS"/>
</dbReference>
<dbReference type="Proteomes" id="UP000193411">
    <property type="component" value="Unassembled WGS sequence"/>
</dbReference>
<dbReference type="InterPro" id="IPR036396">
    <property type="entry name" value="Cyt_P450_sf"/>
</dbReference>
<dbReference type="PANTHER" id="PTHR24279:SF120">
    <property type="entry name" value="CYTOCHROME P450"/>
    <property type="match status" value="1"/>
</dbReference>
<evidence type="ECO:0000313" key="10">
    <source>
        <dbReference type="EMBL" id="ORZ40689.1"/>
    </source>
</evidence>
<evidence type="ECO:0000313" key="11">
    <source>
        <dbReference type="Proteomes" id="UP000193411"/>
    </source>
</evidence>
<evidence type="ECO:0000256" key="4">
    <source>
        <dbReference type="ARBA" id="ARBA00022723"/>
    </source>
</evidence>
<evidence type="ECO:0000256" key="3">
    <source>
        <dbReference type="ARBA" id="ARBA00022617"/>
    </source>
</evidence>
<organism evidence="10 11">
    <name type="scientific">Catenaria anguillulae PL171</name>
    <dbReference type="NCBI Taxonomy" id="765915"/>
    <lineage>
        <taxon>Eukaryota</taxon>
        <taxon>Fungi</taxon>
        <taxon>Fungi incertae sedis</taxon>
        <taxon>Blastocladiomycota</taxon>
        <taxon>Blastocladiomycetes</taxon>
        <taxon>Blastocladiales</taxon>
        <taxon>Catenariaceae</taxon>
        <taxon>Catenaria</taxon>
    </lineage>
</organism>
<dbReference type="PRINTS" id="PR00385">
    <property type="entry name" value="P450"/>
</dbReference>
<protein>
    <submittedName>
        <fullName evidence="10">Cytochrome P450</fullName>
    </submittedName>
</protein>
<dbReference type="SUPFAM" id="SSF48264">
    <property type="entry name" value="Cytochrome P450"/>
    <property type="match status" value="1"/>
</dbReference>
<gene>
    <name evidence="10" type="ORF">BCR44DRAFT_1457274</name>
</gene>
<dbReference type="OrthoDB" id="1470350at2759"/>
<evidence type="ECO:0000256" key="9">
    <source>
        <dbReference type="RuleBase" id="RU000461"/>
    </source>
</evidence>
<dbReference type="InterPro" id="IPR002401">
    <property type="entry name" value="Cyt_P450_E_grp-I"/>
</dbReference>
<dbReference type="AlphaFoldDB" id="A0A1Y2I1S6"/>
<evidence type="ECO:0000256" key="7">
    <source>
        <dbReference type="ARBA" id="ARBA00023033"/>
    </source>
</evidence>
<evidence type="ECO:0000256" key="6">
    <source>
        <dbReference type="ARBA" id="ARBA00023004"/>
    </source>
</evidence>
<comment type="similarity">
    <text evidence="2 9">Belongs to the cytochrome P450 family.</text>
</comment>
<dbReference type="Gene3D" id="1.10.630.10">
    <property type="entry name" value="Cytochrome P450"/>
    <property type="match status" value="1"/>
</dbReference>
<keyword evidence="7 9" id="KW-0503">Monooxygenase</keyword>
<keyword evidence="11" id="KW-1185">Reference proteome</keyword>
<dbReference type="STRING" id="765915.A0A1Y2I1S6"/>
<comment type="caution">
    <text evidence="10">The sequence shown here is derived from an EMBL/GenBank/DDBJ whole genome shotgun (WGS) entry which is preliminary data.</text>
</comment>
<evidence type="ECO:0000256" key="1">
    <source>
        <dbReference type="ARBA" id="ARBA00001971"/>
    </source>
</evidence>
<dbReference type="PANTHER" id="PTHR24279">
    <property type="entry name" value="CYTOCHROME P450"/>
    <property type="match status" value="1"/>
</dbReference>
<keyword evidence="4 8" id="KW-0479">Metal-binding</keyword>